<dbReference type="Proteomes" id="UP000809440">
    <property type="component" value="Unassembled WGS sequence"/>
</dbReference>
<dbReference type="GeneID" id="62643593"/>
<name>A0A9Q2PFZ2_9RHOB</name>
<dbReference type="RefSeq" id="WP_171046029.1">
    <property type="nucleotide sequence ID" value="NZ_JAFBWU010000026.1"/>
</dbReference>
<protein>
    <submittedName>
        <fullName evidence="1">Uncharacterized protein</fullName>
    </submittedName>
</protein>
<evidence type="ECO:0000313" key="1">
    <source>
        <dbReference type="EMBL" id="MBM2415087.1"/>
    </source>
</evidence>
<gene>
    <name evidence="1" type="ORF">JQX41_22515</name>
    <name evidence="2" type="ORF">JQX48_22540</name>
</gene>
<dbReference type="Proteomes" id="UP000755667">
    <property type="component" value="Unassembled WGS sequence"/>
</dbReference>
<evidence type="ECO:0000313" key="2">
    <source>
        <dbReference type="EMBL" id="MBM2419759.1"/>
    </source>
</evidence>
<dbReference type="EMBL" id="JAFBXE010000026">
    <property type="protein sequence ID" value="MBM2415087.1"/>
    <property type="molecule type" value="Genomic_DNA"/>
</dbReference>
<evidence type="ECO:0000313" key="3">
    <source>
        <dbReference type="Proteomes" id="UP000755667"/>
    </source>
</evidence>
<sequence>MSRHLLNHTSQPNRIAAEDALRILTEAWAYYTPLPTLVTEQSSQPSPVFEEYYAA</sequence>
<proteinExistence type="predicted"/>
<organism evidence="1 3">
    <name type="scientific">Marivita cryptomonadis</name>
    <dbReference type="NCBI Taxonomy" id="505252"/>
    <lineage>
        <taxon>Bacteria</taxon>
        <taxon>Pseudomonadati</taxon>
        <taxon>Pseudomonadota</taxon>
        <taxon>Alphaproteobacteria</taxon>
        <taxon>Rhodobacterales</taxon>
        <taxon>Roseobacteraceae</taxon>
        <taxon>Marivita</taxon>
    </lineage>
</organism>
<reference evidence="1 4" key="1">
    <citation type="submission" date="2021-01" db="EMBL/GenBank/DDBJ databases">
        <title>Diatom-associated Roseobacters Show Island Model of Population Structure.</title>
        <authorList>
            <person name="Qu L."/>
            <person name="Feng X."/>
            <person name="Chen Y."/>
            <person name="Li L."/>
            <person name="Wang X."/>
            <person name="Hu Z."/>
            <person name="Wang H."/>
            <person name="Luo H."/>
        </authorList>
    </citation>
    <scope>NUCLEOTIDE SEQUENCE</scope>
    <source>
        <strain evidence="2 4">CC28-63</strain>
        <strain evidence="1">CC28-69</strain>
    </source>
</reference>
<dbReference type="EMBL" id="JAFBXF010000026">
    <property type="protein sequence ID" value="MBM2419759.1"/>
    <property type="molecule type" value="Genomic_DNA"/>
</dbReference>
<accession>A0A9Q2PFZ2</accession>
<comment type="caution">
    <text evidence="1">The sequence shown here is derived from an EMBL/GenBank/DDBJ whole genome shotgun (WGS) entry which is preliminary data.</text>
</comment>
<keyword evidence="4" id="KW-1185">Reference proteome</keyword>
<evidence type="ECO:0000313" key="4">
    <source>
        <dbReference type="Proteomes" id="UP000809440"/>
    </source>
</evidence>
<dbReference type="AlphaFoldDB" id="A0A9Q2PFZ2"/>